<keyword evidence="5" id="KW-0539">Nucleus</keyword>
<dbReference type="AlphaFoldDB" id="A0A180G5S2"/>
<evidence type="ECO:0000256" key="6">
    <source>
        <dbReference type="SAM" id="MobiDB-lite"/>
    </source>
</evidence>
<dbReference type="InterPro" id="IPR040223">
    <property type="entry name" value="PAR_bZIP"/>
</dbReference>
<dbReference type="GO" id="GO:0000978">
    <property type="term" value="F:RNA polymerase II cis-regulatory region sequence-specific DNA binding"/>
    <property type="evidence" value="ECO:0007669"/>
    <property type="project" value="TreeGrafter"/>
</dbReference>
<dbReference type="OrthoDB" id="2498699at2759"/>
<sequence length="577" mass="64976">MAKLSDLPVELVQRIINCTIHPQVNPSLTKDSDTHHHLADHNGIGGTQQPPRPHALVGSDASDLTGRKLARADSDAQIDHNAPTEPEVSWPEALPSNPLLPLALVNHPFRECAQETLFKNVTLVNQCQAHVFHRALTCPYKEDTSGHTEINSPRMSQLASQVRSLNVKWSGYCSMGIGGGSVFCDIIRSCPLLENIAISSTFLTRCKDPILDALASRRHIKDFVVLQDHKSSSTTFQWPPNELVDRLFSRWKFLETVELIKLPGQRVREIAESIHRPITLPVSTLRTLILKHLDLDEMELAMIIRSCKESMRTLHLIRPSGKLDRAGLCRILKECTSPYLETLTIDVDVMWHMPSLTSTNAAGIIDIVLSSLALSQLKSLSITGSLTGSQFFSLLPQSIIKLAWESSGIPPAPFIKALSSWRDSETHTRPLAQPRPQSDSAAGGNGRVQWLPNLKCCSVRVGRNWRKDVREVVRNALEARSACFHCACRQHFQSWDEQWDIMALEQDTGQSLRDMENEHDYDTPGSSDYDPNDVDDNLEEDTPTDDEDDEFDDDWVRFEFHFTIRVQNPLALLLWDW</sequence>
<dbReference type="SUPFAM" id="SSF52047">
    <property type="entry name" value="RNI-like"/>
    <property type="match status" value="1"/>
</dbReference>
<evidence type="ECO:0000313" key="7">
    <source>
        <dbReference type="EMBL" id="OAV88035.1"/>
    </source>
</evidence>
<dbReference type="EMBL" id="ADAS02000221">
    <property type="protein sequence ID" value="OAV88035.1"/>
    <property type="molecule type" value="Genomic_DNA"/>
</dbReference>
<keyword evidence="4" id="KW-0804">Transcription</keyword>
<proteinExistence type="predicted"/>
<dbReference type="Proteomes" id="UP000005240">
    <property type="component" value="Unassembled WGS sequence"/>
</dbReference>
<dbReference type="InterPro" id="IPR032675">
    <property type="entry name" value="LRR_dom_sf"/>
</dbReference>
<feature type="compositionally biased region" description="Acidic residues" evidence="6">
    <location>
        <begin position="530"/>
        <end position="550"/>
    </location>
</feature>
<reference evidence="7" key="2">
    <citation type="submission" date="2016-05" db="EMBL/GenBank/DDBJ databases">
        <title>Comparative analysis highlights variable genome content of wheat rusts and divergence of the mating loci.</title>
        <authorList>
            <person name="Cuomo C.A."/>
            <person name="Bakkeren G."/>
            <person name="Szabo L."/>
            <person name="Khalil H."/>
            <person name="Joly D."/>
            <person name="Goldberg J."/>
            <person name="Young S."/>
            <person name="Zeng Q."/>
            <person name="Fellers J."/>
        </authorList>
    </citation>
    <scope>NUCLEOTIDE SEQUENCE [LARGE SCALE GENOMIC DNA]</scope>
    <source>
        <strain evidence="7">1-1 BBBD Race 1</strain>
    </source>
</reference>
<reference evidence="7" key="1">
    <citation type="submission" date="2009-11" db="EMBL/GenBank/DDBJ databases">
        <authorList>
            <consortium name="The Broad Institute Genome Sequencing Platform"/>
            <person name="Ward D."/>
            <person name="Feldgarden M."/>
            <person name="Earl A."/>
            <person name="Young S.K."/>
            <person name="Zeng Q."/>
            <person name="Koehrsen M."/>
            <person name="Alvarado L."/>
            <person name="Berlin A."/>
            <person name="Bochicchio J."/>
            <person name="Borenstein D."/>
            <person name="Chapman S.B."/>
            <person name="Chen Z."/>
            <person name="Engels R."/>
            <person name="Freedman E."/>
            <person name="Gellesch M."/>
            <person name="Goldberg J."/>
            <person name="Griggs A."/>
            <person name="Gujja S."/>
            <person name="Heilman E."/>
            <person name="Heiman D."/>
            <person name="Hepburn T."/>
            <person name="Howarth C."/>
            <person name="Jen D."/>
            <person name="Larson L."/>
            <person name="Lewis B."/>
            <person name="Mehta T."/>
            <person name="Park D."/>
            <person name="Pearson M."/>
            <person name="Roberts A."/>
            <person name="Saif S."/>
            <person name="Shea T."/>
            <person name="Shenoy N."/>
            <person name="Sisk P."/>
            <person name="Stolte C."/>
            <person name="Sykes S."/>
            <person name="Thomson T."/>
            <person name="Walk T."/>
            <person name="White J."/>
            <person name="Yandava C."/>
            <person name="Izard J."/>
            <person name="Baranova O.V."/>
            <person name="Blanton J.M."/>
            <person name="Tanner A.C."/>
            <person name="Dewhirst F.E."/>
            <person name="Haas B."/>
            <person name="Nusbaum C."/>
            <person name="Birren B."/>
        </authorList>
    </citation>
    <scope>NUCLEOTIDE SEQUENCE [LARGE SCALE GENOMIC DNA]</scope>
    <source>
        <strain evidence="7">1-1 BBBD Race 1</strain>
    </source>
</reference>
<gene>
    <name evidence="7" type="ORF">PTTG_12531</name>
</gene>
<evidence type="ECO:0000256" key="3">
    <source>
        <dbReference type="ARBA" id="ARBA00023125"/>
    </source>
</evidence>
<dbReference type="Gene3D" id="3.80.10.10">
    <property type="entry name" value="Ribonuclease Inhibitor"/>
    <property type="match status" value="1"/>
</dbReference>
<comment type="subcellular location">
    <subcellularLocation>
        <location evidence="1">Nucleus</location>
    </subcellularLocation>
</comment>
<evidence type="ECO:0000313" key="9">
    <source>
        <dbReference type="Proteomes" id="UP000005240"/>
    </source>
</evidence>
<reference evidence="8 9" key="3">
    <citation type="journal article" date="2017" name="G3 (Bethesda)">
        <title>Comparative analysis highlights variable genome content of wheat rusts and divergence of the mating loci.</title>
        <authorList>
            <person name="Cuomo C.A."/>
            <person name="Bakkeren G."/>
            <person name="Khalil H.B."/>
            <person name="Panwar V."/>
            <person name="Joly D."/>
            <person name="Linning R."/>
            <person name="Sakthikumar S."/>
            <person name="Song X."/>
            <person name="Adiconis X."/>
            <person name="Fan L."/>
            <person name="Goldberg J.M."/>
            <person name="Levin J.Z."/>
            <person name="Young S."/>
            <person name="Zeng Q."/>
            <person name="Anikster Y."/>
            <person name="Bruce M."/>
            <person name="Wang M."/>
            <person name="Yin C."/>
            <person name="McCallum B."/>
            <person name="Szabo L.J."/>
            <person name="Hulbert S."/>
            <person name="Chen X."/>
            <person name="Fellers J.P."/>
        </authorList>
    </citation>
    <scope>NUCLEOTIDE SEQUENCE</scope>
    <source>
        <strain evidence="9">Isolate 1-1 / race 1 (BBBD)</strain>
        <strain evidence="8">isolate 1-1 / race 1 (BBBD)</strain>
    </source>
</reference>
<feature type="region of interest" description="Disordered" evidence="6">
    <location>
        <begin position="515"/>
        <end position="550"/>
    </location>
</feature>
<evidence type="ECO:0000256" key="5">
    <source>
        <dbReference type="ARBA" id="ARBA00023242"/>
    </source>
</evidence>
<name>A0A180G5S2_PUCT1</name>
<organism evidence="7">
    <name type="scientific">Puccinia triticina (isolate 1-1 / race 1 (BBBD))</name>
    <name type="common">Brown leaf rust fungus</name>
    <dbReference type="NCBI Taxonomy" id="630390"/>
    <lineage>
        <taxon>Eukaryota</taxon>
        <taxon>Fungi</taxon>
        <taxon>Dikarya</taxon>
        <taxon>Basidiomycota</taxon>
        <taxon>Pucciniomycotina</taxon>
        <taxon>Pucciniomycetes</taxon>
        <taxon>Pucciniales</taxon>
        <taxon>Pucciniaceae</taxon>
        <taxon>Puccinia</taxon>
    </lineage>
</organism>
<feature type="region of interest" description="Disordered" evidence="6">
    <location>
        <begin position="426"/>
        <end position="446"/>
    </location>
</feature>
<dbReference type="GO" id="GO:0005634">
    <property type="term" value="C:nucleus"/>
    <property type="evidence" value="ECO:0007669"/>
    <property type="project" value="UniProtKB-SubCell"/>
</dbReference>
<dbReference type="PANTHER" id="PTHR11988">
    <property type="entry name" value="THYROTROPH EMBRYONIC FACTOR RELATED"/>
    <property type="match status" value="1"/>
</dbReference>
<feature type="compositionally biased region" description="Basic and acidic residues" evidence="6">
    <location>
        <begin position="30"/>
        <end position="40"/>
    </location>
</feature>
<feature type="region of interest" description="Disordered" evidence="6">
    <location>
        <begin position="26"/>
        <end position="60"/>
    </location>
</feature>
<evidence type="ECO:0000313" key="8">
    <source>
        <dbReference type="EnsemblFungi" id="PTTG_12531-t43_2-p1"/>
    </source>
</evidence>
<keyword evidence="3" id="KW-0238">DNA-binding</keyword>
<reference evidence="8" key="4">
    <citation type="submission" date="2025-05" db="UniProtKB">
        <authorList>
            <consortium name="EnsemblFungi"/>
        </authorList>
    </citation>
    <scope>IDENTIFICATION</scope>
    <source>
        <strain evidence="8">isolate 1-1 / race 1 (BBBD)</strain>
    </source>
</reference>
<keyword evidence="2" id="KW-0805">Transcription regulation</keyword>
<dbReference type="PANTHER" id="PTHR11988:SF27">
    <property type="entry name" value="GH27708P"/>
    <property type="match status" value="1"/>
</dbReference>
<accession>A0A180G5S2</accession>
<protein>
    <submittedName>
        <fullName evidence="7 8">Uncharacterized protein</fullName>
    </submittedName>
</protein>
<evidence type="ECO:0000256" key="1">
    <source>
        <dbReference type="ARBA" id="ARBA00004123"/>
    </source>
</evidence>
<keyword evidence="9" id="KW-1185">Reference proteome</keyword>
<dbReference type="VEuPathDB" id="FungiDB:PTTG_12531"/>
<dbReference type="EnsemblFungi" id="PTTG_12531-t43_2">
    <property type="protein sequence ID" value="PTTG_12531-t43_2-p1"/>
    <property type="gene ID" value="PTTG_12531"/>
</dbReference>
<feature type="region of interest" description="Disordered" evidence="6">
    <location>
        <begin position="72"/>
        <end position="92"/>
    </location>
</feature>
<evidence type="ECO:0000256" key="2">
    <source>
        <dbReference type="ARBA" id="ARBA00023015"/>
    </source>
</evidence>
<evidence type="ECO:0000256" key="4">
    <source>
        <dbReference type="ARBA" id="ARBA00023163"/>
    </source>
</evidence>
<dbReference type="GO" id="GO:0000981">
    <property type="term" value="F:DNA-binding transcription factor activity, RNA polymerase II-specific"/>
    <property type="evidence" value="ECO:0007669"/>
    <property type="project" value="TreeGrafter"/>
</dbReference>